<proteinExistence type="predicted"/>
<comment type="caution">
    <text evidence="1">The sequence shown here is derived from an EMBL/GenBank/DDBJ whole genome shotgun (WGS) entry which is preliminary data.</text>
</comment>
<dbReference type="OMA" id="CINCANS"/>
<evidence type="ECO:0000313" key="1">
    <source>
        <dbReference type="EMBL" id="KAE8303754.1"/>
    </source>
</evidence>
<protein>
    <submittedName>
        <fullName evidence="1">High cysteine membrane protein Group 4</fullName>
    </submittedName>
</protein>
<dbReference type="VEuPathDB" id="GiardiaDB:GL50803_114930"/>
<sequence length="805" mass="84802">MLKLLLLFFVGSFCGLPTGTYCNGFGIECGQGHEHCFSGRCLLIGSTKVCTRCVSGYVPINGVCQPYPGSASSVCIPEEAESSIRCIKCKPNENVFLFYGGCYTVDRSAVGGQICSRASNGRCVECNVSTHGAYVFTNPNETAEERCIACSDSIGFSGYGGVLECYSCTQPVTGGKTTALCTKCRSPEQNPIDHECRAKGLHTCFSGLCVSCYKTHLLYHSGCYSRGSDTGLAICAAKNQYVLDNVTICKECVNTLYAPKSGVCVPVDGDIPVMGFSDCTKDNDKGLCINCANSAEYFLFYGGCYYKKSGIGSRLCSAVVSGVCTEWKTQFDFIFNKNDNDGGYLCGDATNGGVSDCATCSYESGAVTCTSCSKGYLGVDGKSCSKSCSGDTRGVCTKVTEGSESIETSCRCVCMPTFYSSSGTCTPCTDSCAVCKDGTPDGCQICKPGKVLEPSVVTNGNAKCVDECTVGDNCAECGITIDGSRYCTRCKDSNMYPLNGVCIPNTQKDAYCTSKANGACTACSEAAFLMNGGCYTTEYYPGSTICDKQSNGKCTTTKKGYWISPDGKLLECDPTCLACTAPGPGRCTRCPSDKLLKRASGAATGSCVDPGACVDGYYADGDACLPCATPGCKTCGHASFCTECAGELFVSLDGQSCLEECTGDKVVGEVPGGVRRCWCERGFLPAPDKSGCVPAPECPPDMSWCASCDMSGRCLSCVTSGHNVQVDQRTCAEGCGARASSNQGVCMCETSTILDKGVCIPVNTLTGRKMVVVTASAASAVLVISALIGFLCWWFICRGKRRYYR</sequence>
<dbReference type="InterPro" id="IPR052798">
    <property type="entry name" value="Giardia_VSA"/>
</dbReference>
<name>A8B4S6_GIAIC</name>
<dbReference type="Pfam" id="PF03302">
    <property type="entry name" value="VSP"/>
    <property type="match status" value="1"/>
</dbReference>
<organism evidence="1 2">
    <name type="scientific">Giardia intestinalis (strain ATCC 50803 / WB clone C6)</name>
    <name type="common">Giardia lamblia</name>
    <dbReference type="NCBI Taxonomy" id="184922"/>
    <lineage>
        <taxon>Eukaryota</taxon>
        <taxon>Metamonada</taxon>
        <taxon>Diplomonadida</taxon>
        <taxon>Hexamitidae</taxon>
        <taxon>Giardiinae</taxon>
        <taxon>Giardia</taxon>
    </lineage>
</organism>
<dbReference type="PANTHER" id="PTHR23275:SF100">
    <property type="entry name" value="EGF-LIKE DOMAIN-CONTAINING PROTEIN"/>
    <property type="match status" value="1"/>
</dbReference>
<dbReference type="SMART" id="SM00181">
    <property type="entry name" value="EGF"/>
    <property type="match status" value="4"/>
</dbReference>
<evidence type="ECO:0000313" key="2">
    <source>
        <dbReference type="Proteomes" id="UP000001548"/>
    </source>
</evidence>
<dbReference type="AlphaFoldDB" id="A8B4S6"/>
<dbReference type="PANTHER" id="PTHR23275">
    <property type="entry name" value="CABRIOLET.-RELATED"/>
    <property type="match status" value="1"/>
</dbReference>
<dbReference type="Proteomes" id="UP000001548">
    <property type="component" value="Unassembled WGS sequence"/>
</dbReference>
<keyword evidence="2" id="KW-1185">Reference proteome</keyword>
<accession>A8B4S6</accession>
<dbReference type="SUPFAM" id="SSF57184">
    <property type="entry name" value="Growth factor receptor domain"/>
    <property type="match status" value="2"/>
</dbReference>
<dbReference type="GeneID" id="5702606"/>
<dbReference type="EMBL" id="AACB03000002">
    <property type="protein sequence ID" value="KAE8303754.1"/>
    <property type="molecule type" value="Genomic_DNA"/>
</dbReference>
<dbReference type="KEGG" id="gla:GL50803_00114930"/>
<dbReference type="InterPro" id="IPR009030">
    <property type="entry name" value="Growth_fac_rcpt_cys_sf"/>
</dbReference>
<dbReference type="InterPro" id="IPR000742">
    <property type="entry name" value="EGF"/>
</dbReference>
<dbReference type="RefSeq" id="XP_001709682.1">
    <property type="nucleotide sequence ID" value="XM_001709630.1"/>
</dbReference>
<dbReference type="SMART" id="SM00261">
    <property type="entry name" value="FU"/>
    <property type="match status" value="4"/>
</dbReference>
<dbReference type="Gene3D" id="2.10.220.10">
    <property type="entry name" value="Hormone Receptor, Insulin-like Growth Factor Receptor 1, Chain A, domain 2"/>
    <property type="match status" value="1"/>
</dbReference>
<dbReference type="InterPro" id="IPR005127">
    <property type="entry name" value="Giardia_VSP"/>
</dbReference>
<gene>
    <name evidence="1" type="ORF">GL50803_00114930</name>
</gene>
<dbReference type="InterPro" id="IPR006212">
    <property type="entry name" value="Furin_repeat"/>
</dbReference>
<dbReference type="HOGENOM" id="CLU_022643_2_0_1"/>
<reference evidence="1 2" key="1">
    <citation type="journal article" date="2007" name="Science">
        <title>Genomic minimalism in the early diverging intestinal parasite Giardia lamblia.</title>
        <authorList>
            <person name="Morrison H.G."/>
            <person name="McArthur A.G."/>
            <person name="Gillin F.D."/>
            <person name="Aley S.B."/>
            <person name="Adam R.D."/>
            <person name="Olsen G.J."/>
            <person name="Best A.A."/>
            <person name="Cande W.Z."/>
            <person name="Chen F."/>
            <person name="Cipriano M.J."/>
            <person name="Davids B.J."/>
            <person name="Dawson S.C."/>
            <person name="Elmendorf H.G."/>
            <person name="Hehl A.B."/>
            <person name="Holder M.E."/>
            <person name="Huse S.M."/>
            <person name="Kim U.U."/>
            <person name="Lasek-Nesselquist E."/>
            <person name="Manning G."/>
            <person name="Nigam A."/>
            <person name="Nixon J.E."/>
            <person name="Palm D."/>
            <person name="Passamaneck N.E."/>
            <person name="Prabhu A."/>
            <person name="Reich C.I."/>
            <person name="Reiner D.S."/>
            <person name="Samuelson J."/>
            <person name="Svard S.G."/>
            <person name="Sogin M.L."/>
        </authorList>
    </citation>
    <scope>NUCLEOTIDE SEQUENCE [LARGE SCALE GENOMIC DNA]</scope>
    <source>
        <strain evidence="1 2">WB C6</strain>
    </source>
</reference>